<evidence type="ECO:0000256" key="2">
    <source>
        <dbReference type="ARBA" id="ARBA00022692"/>
    </source>
</evidence>
<evidence type="ECO:0000256" key="3">
    <source>
        <dbReference type="ARBA" id="ARBA00022989"/>
    </source>
</evidence>
<dbReference type="InterPro" id="IPR050911">
    <property type="entry name" value="DRAM/TMEM150_Autophagy_Mod"/>
</dbReference>
<dbReference type="EnsemblProtists" id="EKX54793">
    <property type="protein sequence ID" value="EKX54793"/>
    <property type="gene ID" value="GUITHDRAFT_149860"/>
</dbReference>
<dbReference type="HOGENOM" id="CLU_1002692_0_0_1"/>
<dbReference type="EMBL" id="JH992966">
    <property type="protein sequence ID" value="EKX54793.1"/>
    <property type="molecule type" value="Genomic_DNA"/>
</dbReference>
<dbReference type="PANTHER" id="PTHR21324:SF2">
    <property type="entry name" value="EG:22E5.9 PROTEIN"/>
    <property type="match status" value="1"/>
</dbReference>
<reference evidence="7 9" key="1">
    <citation type="journal article" date="2012" name="Nature">
        <title>Algal genomes reveal evolutionary mosaicism and the fate of nucleomorphs.</title>
        <authorList>
            <consortium name="DOE Joint Genome Institute"/>
            <person name="Curtis B.A."/>
            <person name="Tanifuji G."/>
            <person name="Burki F."/>
            <person name="Gruber A."/>
            <person name="Irimia M."/>
            <person name="Maruyama S."/>
            <person name="Arias M.C."/>
            <person name="Ball S.G."/>
            <person name="Gile G.H."/>
            <person name="Hirakawa Y."/>
            <person name="Hopkins J.F."/>
            <person name="Kuo A."/>
            <person name="Rensing S.A."/>
            <person name="Schmutz J."/>
            <person name="Symeonidi A."/>
            <person name="Elias M."/>
            <person name="Eveleigh R.J."/>
            <person name="Herman E.K."/>
            <person name="Klute M.J."/>
            <person name="Nakayama T."/>
            <person name="Obornik M."/>
            <person name="Reyes-Prieto A."/>
            <person name="Armbrust E.V."/>
            <person name="Aves S.J."/>
            <person name="Beiko R.G."/>
            <person name="Coutinho P."/>
            <person name="Dacks J.B."/>
            <person name="Durnford D.G."/>
            <person name="Fast N.M."/>
            <person name="Green B.R."/>
            <person name="Grisdale C.J."/>
            <person name="Hempel F."/>
            <person name="Henrissat B."/>
            <person name="Hoppner M.P."/>
            <person name="Ishida K."/>
            <person name="Kim E."/>
            <person name="Koreny L."/>
            <person name="Kroth P.G."/>
            <person name="Liu Y."/>
            <person name="Malik S.B."/>
            <person name="Maier U.G."/>
            <person name="McRose D."/>
            <person name="Mock T."/>
            <person name="Neilson J.A."/>
            <person name="Onodera N.T."/>
            <person name="Poole A.M."/>
            <person name="Pritham E.J."/>
            <person name="Richards T.A."/>
            <person name="Rocap G."/>
            <person name="Roy S.W."/>
            <person name="Sarai C."/>
            <person name="Schaack S."/>
            <person name="Shirato S."/>
            <person name="Slamovits C.H."/>
            <person name="Spencer D.F."/>
            <person name="Suzuki S."/>
            <person name="Worden A.Z."/>
            <person name="Zauner S."/>
            <person name="Barry K."/>
            <person name="Bell C."/>
            <person name="Bharti A.K."/>
            <person name="Crow J.A."/>
            <person name="Grimwood J."/>
            <person name="Kramer R."/>
            <person name="Lindquist E."/>
            <person name="Lucas S."/>
            <person name="Salamov A."/>
            <person name="McFadden G.I."/>
            <person name="Lane C.E."/>
            <person name="Keeling P.J."/>
            <person name="Gray M.W."/>
            <person name="Grigoriev I.V."/>
            <person name="Archibald J.M."/>
        </authorList>
    </citation>
    <scope>NUCLEOTIDE SEQUENCE</scope>
    <source>
        <strain evidence="7 9">CCMP2712</strain>
    </source>
</reference>
<dbReference type="OrthoDB" id="10645794at2759"/>
<feature type="transmembrane region" description="Helical" evidence="5">
    <location>
        <begin position="39"/>
        <end position="57"/>
    </location>
</feature>
<keyword evidence="2 5" id="KW-0812">Transmembrane</keyword>
<proteinExistence type="predicted"/>
<name>L1K372_GUITC</name>
<evidence type="ECO:0000313" key="8">
    <source>
        <dbReference type="EnsemblProtists" id="EKX54793"/>
    </source>
</evidence>
<gene>
    <name evidence="7" type="ORF">GUITHDRAFT_149860</name>
</gene>
<dbReference type="KEGG" id="gtt:GUITHDRAFT_149860"/>
<accession>L1K372</accession>
<sequence>MAVALGTIFMSCGLASMLGHVPSFPQVSMCGMYAPERYIFTLGMNVSAILLAILLLINHSRKFEPGHQDSWDLYTRLSAGVQLGVGLAATVCLALMGTIPVSEFPIPHVLFAACFFALLVVFQVWNSTERICMRSRTFSTLSMEQQNLSIMKETWMVAWMVVTAVSFVTWQTTGNSIVQYIAISAVLLYFSPYIIELRDVSVGVVTNSEEDAEVRTRLLEGGDRAGEGQRRNGAPKGSVAIAIFTMLIIVLALFALVFSVGLNAPPSPDLKVGARRQV</sequence>
<reference evidence="8" key="3">
    <citation type="submission" date="2015-06" db="UniProtKB">
        <authorList>
            <consortium name="EnsemblProtists"/>
        </authorList>
    </citation>
    <scope>IDENTIFICATION</scope>
</reference>
<dbReference type="PANTHER" id="PTHR21324">
    <property type="entry name" value="FASTING-INDUCIBLE INTEGRAL MEMBRANE PROTEIN TM6P1-RELATED"/>
    <property type="match status" value="1"/>
</dbReference>
<evidence type="ECO:0000256" key="4">
    <source>
        <dbReference type="ARBA" id="ARBA00023136"/>
    </source>
</evidence>
<protein>
    <recommendedName>
        <fullName evidence="6">CWH43-like N-terminal domain-containing protein</fullName>
    </recommendedName>
</protein>
<dbReference type="Proteomes" id="UP000011087">
    <property type="component" value="Unassembled WGS sequence"/>
</dbReference>
<feature type="transmembrane region" description="Helical" evidence="5">
    <location>
        <begin position="177"/>
        <end position="195"/>
    </location>
</feature>
<evidence type="ECO:0000259" key="6">
    <source>
        <dbReference type="Pfam" id="PF10277"/>
    </source>
</evidence>
<feature type="transmembrane region" description="Helical" evidence="5">
    <location>
        <begin position="77"/>
        <end position="99"/>
    </location>
</feature>
<dbReference type="InterPro" id="IPR019402">
    <property type="entry name" value="CWH43_N"/>
</dbReference>
<evidence type="ECO:0000256" key="1">
    <source>
        <dbReference type="ARBA" id="ARBA00004127"/>
    </source>
</evidence>
<evidence type="ECO:0000313" key="9">
    <source>
        <dbReference type="Proteomes" id="UP000011087"/>
    </source>
</evidence>
<dbReference type="Pfam" id="PF10277">
    <property type="entry name" value="Frag1"/>
    <property type="match status" value="1"/>
</dbReference>
<feature type="transmembrane region" description="Helical" evidence="5">
    <location>
        <begin position="154"/>
        <end position="171"/>
    </location>
</feature>
<evidence type="ECO:0000256" key="5">
    <source>
        <dbReference type="SAM" id="Phobius"/>
    </source>
</evidence>
<keyword evidence="3 5" id="KW-1133">Transmembrane helix</keyword>
<dbReference type="GO" id="GO:0012505">
    <property type="term" value="C:endomembrane system"/>
    <property type="evidence" value="ECO:0007669"/>
    <property type="project" value="UniProtKB-SubCell"/>
</dbReference>
<keyword evidence="9" id="KW-1185">Reference proteome</keyword>
<dbReference type="AlphaFoldDB" id="L1K372"/>
<feature type="domain" description="CWH43-like N-terminal" evidence="6">
    <location>
        <begin position="3"/>
        <end position="187"/>
    </location>
</feature>
<dbReference type="PaxDb" id="55529-EKX54793"/>
<comment type="subcellular location">
    <subcellularLocation>
        <location evidence="1">Endomembrane system</location>
        <topology evidence="1">Multi-pass membrane protein</topology>
    </subcellularLocation>
</comment>
<feature type="transmembrane region" description="Helical" evidence="5">
    <location>
        <begin position="105"/>
        <end position="125"/>
    </location>
</feature>
<organism evidence="7">
    <name type="scientific">Guillardia theta (strain CCMP2712)</name>
    <name type="common">Cryptophyte</name>
    <dbReference type="NCBI Taxonomy" id="905079"/>
    <lineage>
        <taxon>Eukaryota</taxon>
        <taxon>Cryptophyceae</taxon>
        <taxon>Pyrenomonadales</taxon>
        <taxon>Geminigeraceae</taxon>
        <taxon>Guillardia</taxon>
    </lineage>
</organism>
<evidence type="ECO:0000313" key="7">
    <source>
        <dbReference type="EMBL" id="EKX54793.1"/>
    </source>
</evidence>
<keyword evidence="4 5" id="KW-0472">Membrane</keyword>
<dbReference type="RefSeq" id="XP_005841773.1">
    <property type="nucleotide sequence ID" value="XM_005841716.1"/>
</dbReference>
<dbReference type="GeneID" id="17311721"/>
<feature type="transmembrane region" description="Helical" evidence="5">
    <location>
        <begin position="239"/>
        <end position="262"/>
    </location>
</feature>
<reference evidence="9" key="2">
    <citation type="submission" date="2012-11" db="EMBL/GenBank/DDBJ databases">
        <authorList>
            <person name="Kuo A."/>
            <person name="Curtis B.A."/>
            <person name="Tanifuji G."/>
            <person name="Burki F."/>
            <person name="Gruber A."/>
            <person name="Irimia M."/>
            <person name="Maruyama S."/>
            <person name="Arias M.C."/>
            <person name="Ball S.G."/>
            <person name="Gile G.H."/>
            <person name="Hirakawa Y."/>
            <person name="Hopkins J.F."/>
            <person name="Rensing S.A."/>
            <person name="Schmutz J."/>
            <person name="Symeonidi A."/>
            <person name="Elias M."/>
            <person name="Eveleigh R.J."/>
            <person name="Herman E.K."/>
            <person name="Klute M.J."/>
            <person name="Nakayama T."/>
            <person name="Obornik M."/>
            <person name="Reyes-Prieto A."/>
            <person name="Armbrust E.V."/>
            <person name="Aves S.J."/>
            <person name="Beiko R.G."/>
            <person name="Coutinho P."/>
            <person name="Dacks J.B."/>
            <person name="Durnford D.G."/>
            <person name="Fast N.M."/>
            <person name="Green B.R."/>
            <person name="Grisdale C."/>
            <person name="Hempe F."/>
            <person name="Henrissat B."/>
            <person name="Hoppner M.P."/>
            <person name="Ishida K.-I."/>
            <person name="Kim E."/>
            <person name="Koreny L."/>
            <person name="Kroth P.G."/>
            <person name="Liu Y."/>
            <person name="Malik S.-B."/>
            <person name="Maier U.G."/>
            <person name="McRose D."/>
            <person name="Mock T."/>
            <person name="Neilson J.A."/>
            <person name="Onodera N.T."/>
            <person name="Poole A.M."/>
            <person name="Pritham E.J."/>
            <person name="Richards T.A."/>
            <person name="Rocap G."/>
            <person name="Roy S.W."/>
            <person name="Sarai C."/>
            <person name="Schaack S."/>
            <person name="Shirato S."/>
            <person name="Slamovits C.H."/>
            <person name="Spencer D.F."/>
            <person name="Suzuki S."/>
            <person name="Worden A.Z."/>
            <person name="Zauner S."/>
            <person name="Barry K."/>
            <person name="Bell C."/>
            <person name="Bharti A.K."/>
            <person name="Crow J.A."/>
            <person name="Grimwood J."/>
            <person name="Kramer R."/>
            <person name="Lindquist E."/>
            <person name="Lucas S."/>
            <person name="Salamov A."/>
            <person name="McFadden G.I."/>
            <person name="Lane C.E."/>
            <person name="Keeling P.J."/>
            <person name="Gray M.W."/>
            <person name="Grigoriev I.V."/>
            <person name="Archibald J.M."/>
        </authorList>
    </citation>
    <scope>NUCLEOTIDE SEQUENCE</scope>
    <source>
        <strain evidence="9">CCMP2712</strain>
    </source>
</reference>